<dbReference type="STRING" id="106004.A0A1Y2F0P9"/>
<gene>
    <name evidence="3" type="ORF">BCR35DRAFT_305791</name>
</gene>
<evidence type="ECO:0000259" key="2">
    <source>
        <dbReference type="PROSITE" id="PS50234"/>
    </source>
</evidence>
<comment type="caution">
    <text evidence="3">The sequence shown here is derived from an EMBL/GenBank/DDBJ whole genome shotgun (WGS) entry which is preliminary data.</text>
</comment>
<feature type="compositionally biased region" description="Low complexity" evidence="1">
    <location>
        <begin position="100"/>
        <end position="110"/>
    </location>
</feature>
<feature type="compositionally biased region" description="Gly residues" evidence="1">
    <location>
        <begin position="57"/>
        <end position="68"/>
    </location>
</feature>
<dbReference type="PANTHER" id="PTHR34706">
    <property type="entry name" value="SLR1338 PROTEIN"/>
    <property type="match status" value="1"/>
</dbReference>
<keyword evidence="4" id="KW-1185">Reference proteome</keyword>
<proteinExistence type="predicted"/>
<accession>A0A1Y2F0P9</accession>
<dbReference type="InterPro" id="IPR002035">
    <property type="entry name" value="VWF_A"/>
</dbReference>
<evidence type="ECO:0000313" key="3">
    <source>
        <dbReference type="EMBL" id="ORY76545.1"/>
    </source>
</evidence>
<sequence length="481" mass="50672">MGLASKLQAASAAGNAATPGYGSPAPPQQQQQQQGAYGAPPQQQGQYGAPPPQQQGQYGGQQGYGGQQQQGYGQQAPSYGQKPQQSSYAPPSGPPPPTGARPGSTPAGGYAPPPGAPPPSYGGQPQGYGQPQQQGQYGQPQQQYGQQPQQGYGQPPQHQQQYGAPQGQGYGGGGYGQQPQQGYGAPPPQHQQGPAPTGGPNAQQILEIFKHAVVDQNIQSFYPPGSLEPLASAVANSGALPRIAAEWKLPMEIASDLCKLALFDVVLYCDDSGSMAFEEGGSRIDDLKLIISRVAYAAALFDQDGIQVRFMNSRVEGNNIASESAAMQLINGVKFSGLTPLGTALDQKILQPLVLGPARAGRLSKPVLVIAVTDGVPGGEDRYAIVKAIVSANRELARTRYGSDALSYQLAQVGNDQKARQFLEEIDKHPEIGGLVDTTSNYENEADDMLKANPPVDLTPELWLVKLLMGGIDTSYDQQDE</sequence>
<feature type="compositionally biased region" description="Gly residues" evidence="1">
    <location>
        <begin position="166"/>
        <end position="176"/>
    </location>
</feature>
<dbReference type="InterPro" id="IPR036465">
    <property type="entry name" value="vWFA_dom_sf"/>
</dbReference>
<dbReference type="PROSITE" id="PS50234">
    <property type="entry name" value="VWFA"/>
    <property type="match status" value="1"/>
</dbReference>
<evidence type="ECO:0000256" key="1">
    <source>
        <dbReference type="SAM" id="MobiDB-lite"/>
    </source>
</evidence>
<feature type="compositionally biased region" description="Low complexity" evidence="1">
    <location>
        <begin position="69"/>
        <end position="81"/>
    </location>
</feature>
<organism evidence="3 4">
    <name type="scientific">Leucosporidium creatinivorum</name>
    <dbReference type="NCBI Taxonomy" id="106004"/>
    <lineage>
        <taxon>Eukaryota</taxon>
        <taxon>Fungi</taxon>
        <taxon>Dikarya</taxon>
        <taxon>Basidiomycota</taxon>
        <taxon>Pucciniomycotina</taxon>
        <taxon>Microbotryomycetes</taxon>
        <taxon>Leucosporidiales</taxon>
        <taxon>Leucosporidium</taxon>
    </lineage>
</organism>
<dbReference type="EMBL" id="MCGR01000034">
    <property type="protein sequence ID" value="ORY76545.1"/>
    <property type="molecule type" value="Genomic_DNA"/>
</dbReference>
<name>A0A1Y2F0P9_9BASI</name>
<dbReference type="Gene3D" id="3.40.50.410">
    <property type="entry name" value="von Willebrand factor, type A domain"/>
    <property type="match status" value="1"/>
</dbReference>
<dbReference type="SUPFAM" id="SSF53300">
    <property type="entry name" value="vWA-like"/>
    <property type="match status" value="1"/>
</dbReference>
<dbReference type="Proteomes" id="UP000193467">
    <property type="component" value="Unassembled WGS sequence"/>
</dbReference>
<feature type="compositionally biased region" description="Low complexity" evidence="1">
    <location>
        <begin position="1"/>
        <end position="48"/>
    </location>
</feature>
<reference evidence="3 4" key="1">
    <citation type="submission" date="2016-07" db="EMBL/GenBank/DDBJ databases">
        <title>Pervasive Adenine N6-methylation of Active Genes in Fungi.</title>
        <authorList>
            <consortium name="DOE Joint Genome Institute"/>
            <person name="Mondo S.J."/>
            <person name="Dannebaum R.O."/>
            <person name="Kuo R.C."/>
            <person name="Labutti K."/>
            <person name="Haridas S."/>
            <person name="Kuo A."/>
            <person name="Salamov A."/>
            <person name="Ahrendt S.R."/>
            <person name="Lipzen A."/>
            <person name="Sullivan W."/>
            <person name="Andreopoulos W.B."/>
            <person name="Clum A."/>
            <person name="Lindquist E."/>
            <person name="Daum C."/>
            <person name="Ramamoorthy G.K."/>
            <person name="Gryganskyi A."/>
            <person name="Culley D."/>
            <person name="Magnuson J.K."/>
            <person name="James T.Y."/>
            <person name="O'Malley M.A."/>
            <person name="Stajich J.E."/>
            <person name="Spatafora J.W."/>
            <person name="Visel A."/>
            <person name="Grigoriev I.V."/>
        </authorList>
    </citation>
    <scope>NUCLEOTIDE SEQUENCE [LARGE SCALE GENOMIC DNA]</scope>
    <source>
        <strain evidence="3 4">62-1032</strain>
    </source>
</reference>
<feature type="compositionally biased region" description="Low complexity" evidence="1">
    <location>
        <begin position="177"/>
        <end position="200"/>
    </location>
</feature>
<feature type="region of interest" description="Disordered" evidence="1">
    <location>
        <begin position="1"/>
        <end position="201"/>
    </location>
</feature>
<dbReference type="AlphaFoldDB" id="A0A1Y2F0P9"/>
<dbReference type="OrthoDB" id="2142040at2759"/>
<protein>
    <recommendedName>
        <fullName evidence="2">VWFA domain-containing protein</fullName>
    </recommendedName>
</protein>
<feature type="domain" description="VWFA" evidence="2">
    <location>
        <begin position="264"/>
        <end position="462"/>
    </location>
</feature>
<dbReference type="PANTHER" id="PTHR34706:SF2">
    <property type="entry name" value="RFEF"/>
    <property type="match status" value="1"/>
</dbReference>
<evidence type="ECO:0000313" key="4">
    <source>
        <dbReference type="Proteomes" id="UP000193467"/>
    </source>
</evidence>
<feature type="compositionally biased region" description="Pro residues" evidence="1">
    <location>
        <begin position="111"/>
        <end position="120"/>
    </location>
</feature>
<feature type="compositionally biased region" description="Low complexity" evidence="1">
    <location>
        <begin position="121"/>
        <end position="165"/>
    </location>
</feature>
<dbReference type="InParanoid" id="A0A1Y2F0P9"/>